<dbReference type="InterPro" id="IPR037431">
    <property type="entry name" value="REX4_DEDDh_dom"/>
</dbReference>
<dbReference type="Gene3D" id="3.30.420.10">
    <property type="entry name" value="Ribonuclease H-like superfamily/Ribonuclease H"/>
    <property type="match status" value="1"/>
</dbReference>
<dbReference type="AlphaFoldDB" id="A0AAD9KHN8"/>
<dbReference type="GO" id="GO:0003676">
    <property type="term" value="F:nucleic acid binding"/>
    <property type="evidence" value="ECO:0007669"/>
    <property type="project" value="InterPro"/>
</dbReference>
<dbReference type="Proteomes" id="UP001209878">
    <property type="component" value="Unassembled WGS sequence"/>
</dbReference>
<proteinExistence type="inferred from homology"/>
<dbReference type="SUPFAM" id="SSF53098">
    <property type="entry name" value="Ribonuclease H-like"/>
    <property type="match status" value="1"/>
</dbReference>
<protein>
    <recommendedName>
        <fullName evidence="3">RNA exonuclease 4</fullName>
    </recommendedName>
</protein>
<dbReference type="InterPro" id="IPR013520">
    <property type="entry name" value="Ribonucl_H"/>
</dbReference>
<dbReference type="SMART" id="SM00479">
    <property type="entry name" value="EXOIII"/>
    <property type="match status" value="1"/>
</dbReference>
<comment type="similarity">
    <text evidence="2">Belongs to the REXO4 family.</text>
</comment>
<keyword evidence="12" id="KW-1185">Reference proteome</keyword>
<dbReference type="EMBL" id="JAODUO010001060">
    <property type="protein sequence ID" value="KAK2171477.1"/>
    <property type="molecule type" value="Genomic_DNA"/>
</dbReference>
<comment type="caution">
    <text evidence="11">The sequence shown here is derived from an EMBL/GenBank/DDBJ whole genome shotgun (WGS) entry which is preliminary data.</text>
</comment>
<evidence type="ECO:0000313" key="11">
    <source>
        <dbReference type="EMBL" id="KAK2171477.1"/>
    </source>
</evidence>
<feature type="domain" description="Exonuclease" evidence="10">
    <location>
        <begin position="143"/>
        <end position="306"/>
    </location>
</feature>
<dbReference type="PANTHER" id="PTHR12801">
    <property type="entry name" value="RNA EXONUCLEASE REXO1 / RECO3 FAMILY MEMBER-RELATED"/>
    <property type="match status" value="1"/>
</dbReference>
<sequence>MKAAMKHKLSESTENSCDNALMVNLSFTDSNSDEPRRKMAKRHLTGRLKRLLNRKRTRSSSKKSAADVPALSQSFIREVRKGEENNTECCRSVKRNTSSSVCASNHVDCSTDLSMGMCDCLVDANMPSLISKLVCRPSYTHDDYVAMDCEFVGVGPQKTSALGRCSIVSFSGDVLCDIYARPAEPITDYRTPWSGIRKADLAHALPFDKARHHIENILKGKIVVGHALHNDFRVLGINHPSHLVCDTAKCKQLRKLAKLNCKNATSLKTLTFLLLGYPIQQGEHCSVEDARASMQLLRLVRAEWEAERADQHASDSTEMDDECSDLFLHDTYWPEDICN</sequence>
<comment type="subcellular location">
    <subcellularLocation>
        <location evidence="1">Nucleus</location>
    </subcellularLocation>
</comment>
<evidence type="ECO:0000259" key="10">
    <source>
        <dbReference type="SMART" id="SM00479"/>
    </source>
</evidence>
<evidence type="ECO:0000256" key="1">
    <source>
        <dbReference type="ARBA" id="ARBA00004123"/>
    </source>
</evidence>
<evidence type="ECO:0000256" key="4">
    <source>
        <dbReference type="ARBA" id="ARBA00022552"/>
    </source>
</evidence>
<dbReference type="GO" id="GO:0006364">
    <property type="term" value="P:rRNA processing"/>
    <property type="evidence" value="ECO:0007669"/>
    <property type="project" value="UniProtKB-KW"/>
</dbReference>
<accession>A0AAD9KHN8</accession>
<dbReference type="GO" id="GO:0008408">
    <property type="term" value="F:3'-5' exonuclease activity"/>
    <property type="evidence" value="ECO:0007669"/>
    <property type="project" value="InterPro"/>
</dbReference>
<keyword evidence="7" id="KW-0269">Exonuclease</keyword>
<dbReference type="FunFam" id="3.30.420.10:FF:000007">
    <property type="entry name" value="Interferon-stimulated exonuclease gene 20"/>
    <property type="match status" value="1"/>
</dbReference>
<keyword evidence="5" id="KW-0540">Nuclease</keyword>
<dbReference type="CDD" id="cd06144">
    <property type="entry name" value="REX4_like"/>
    <property type="match status" value="1"/>
</dbReference>
<comment type="function">
    <text evidence="9">Exoribonuclease involved in ribosome biosynthesis. Involved in the processing of ITS1, the internal transcribed spacer localized between the 18S and 5.8S rRNAs.</text>
</comment>
<evidence type="ECO:0000256" key="3">
    <source>
        <dbReference type="ARBA" id="ARBA00016937"/>
    </source>
</evidence>
<evidence type="ECO:0000256" key="6">
    <source>
        <dbReference type="ARBA" id="ARBA00022801"/>
    </source>
</evidence>
<evidence type="ECO:0000256" key="7">
    <source>
        <dbReference type="ARBA" id="ARBA00022839"/>
    </source>
</evidence>
<keyword evidence="4" id="KW-0698">rRNA processing</keyword>
<evidence type="ECO:0000256" key="2">
    <source>
        <dbReference type="ARBA" id="ARBA00010489"/>
    </source>
</evidence>
<evidence type="ECO:0000313" key="12">
    <source>
        <dbReference type="Proteomes" id="UP001209878"/>
    </source>
</evidence>
<evidence type="ECO:0000256" key="8">
    <source>
        <dbReference type="ARBA" id="ARBA00023242"/>
    </source>
</evidence>
<dbReference type="InterPro" id="IPR012337">
    <property type="entry name" value="RNaseH-like_sf"/>
</dbReference>
<dbReference type="InterPro" id="IPR047021">
    <property type="entry name" value="REXO1/3/4-like"/>
</dbReference>
<evidence type="ECO:0000256" key="5">
    <source>
        <dbReference type="ARBA" id="ARBA00022722"/>
    </source>
</evidence>
<name>A0AAD9KHN8_RIDPI</name>
<gene>
    <name evidence="11" type="ORF">NP493_1060g00036</name>
</gene>
<dbReference type="GO" id="GO:0005634">
    <property type="term" value="C:nucleus"/>
    <property type="evidence" value="ECO:0007669"/>
    <property type="project" value="UniProtKB-SubCell"/>
</dbReference>
<reference evidence="11" key="1">
    <citation type="journal article" date="2023" name="Mol. Biol. Evol.">
        <title>Third-Generation Sequencing Reveals the Adaptive Role of the Epigenome in Three Deep-Sea Polychaetes.</title>
        <authorList>
            <person name="Perez M."/>
            <person name="Aroh O."/>
            <person name="Sun Y."/>
            <person name="Lan Y."/>
            <person name="Juniper S.K."/>
            <person name="Young C.R."/>
            <person name="Angers B."/>
            <person name="Qian P.Y."/>
        </authorList>
    </citation>
    <scope>NUCLEOTIDE SEQUENCE</scope>
    <source>
        <strain evidence="11">R07B-5</strain>
    </source>
</reference>
<keyword evidence="6" id="KW-0378">Hydrolase</keyword>
<dbReference type="PANTHER" id="PTHR12801:SF45">
    <property type="entry name" value="RNA EXONUCLEASE 4"/>
    <property type="match status" value="1"/>
</dbReference>
<keyword evidence="8" id="KW-0539">Nucleus</keyword>
<dbReference type="InterPro" id="IPR036397">
    <property type="entry name" value="RNaseH_sf"/>
</dbReference>
<dbReference type="Pfam" id="PF00929">
    <property type="entry name" value="RNase_T"/>
    <property type="match status" value="1"/>
</dbReference>
<organism evidence="11 12">
    <name type="scientific">Ridgeia piscesae</name>
    <name type="common">Tubeworm</name>
    <dbReference type="NCBI Taxonomy" id="27915"/>
    <lineage>
        <taxon>Eukaryota</taxon>
        <taxon>Metazoa</taxon>
        <taxon>Spiralia</taxon>
        <taxon>Lophotrochozoa</taxon>
        <taxon>Annelida</taxon>
        <taxon>Polychaeta</taxon>
        <taxon>Sedentaria</taxon>
        <taxon>Canalipalpata</taxon>
        <taxon>Sabellida</taxon>
        <taxon>Siboglinidae</taxon>
        <taxon>Ridgeia</taxon>
    </lineage>
</organism>
<evidence type="ECO:0000256" key="9">
    <source>
        <dbReference type="ARBA" id="ARBA00025599"/>
    </source>
</evidence>